<organism evidence="2 3">
    <name type="scientific">Pleurodeles waltl</name>
    <name type="common">Iberian ribbed newt</name>
    <dbReference type="NCBI Taxonomy" id="8319"/>
    <lineage>
        <taxon>Eukaryota</taxon>
        <taxon>Metazoa</taxon>
        <taxon>Chordata</taxon>
        <taxon>Craniata</taxon>
        <taxon>Vertebrata</taxon>
        <taxon>Euteleostomi</taxon>
        <taxon>Amphibia</taxon>
        <taxon>Batrachia</taxon>
        <taxon>Caudata</taxon>
        <taxon>Salamandroidea</taxon>
        <taxon>Salamandridae</taxon>
        <taxon>Pleurodelinae</taxon>
        <taxon>Pleurodeles</taxon>
    </lineage>
</organism>
<name>A0AAV7QAB8_PLEWA</name>
<protein>
    <submittedName>
        <fullName evidence="2">Uncharacterized protein</fullName>
    </submittedName>
</protein>
<feature type="compositionally biased region" description="Acidic residues" evidence="1">
    <location>
        <begin position="100"/>
        <end position="111"/>
    </location>
</feature>
<dbReference type="EMBL" id="JANPWB010000010">
    <property type="protein sequence ID" value="KAJ1136524.1"/>
    <property type="molecule type" value="Genomic_DNA"/>
</dbReference>
<comment type="caution">
    <text evidence="2">The sequence shown here is derived from an EMBL/GenBank/DDBJ whole genome shotgun (WGS) entry which is preliminary data.</text>
</comment>
<keyword evidence="3" id="KW-1185">Reference proteome</keyword>
<proteinExistence type="predicted"/>
<reference evidence="2" key="1">
    <citation type="journal article" date="2022" name="bioRxiv">
        <title>Sequencing and chromosome-scale assembly of the giantPleurodeles waltlgenome.</title>
        <authorList>
            <person name="Brown T."/>
            <person name="Elewa A."/>
            <person name="Iarovenko S."/>
            <person name="Subramanian E."/>
            <person name="Araus A.J."/>
            <person name="Petzold A."/>
            <person name="Susuki M."/>
            <person name="Suzuki K.-i.T."/>
            <person name="Hayashi T."/>
            <person name="Toyoda A."/>
            <person name="Oliveira C."/>
            <person name="Osipova E."/>
            <person name="Leigh N.D."/>
            <person name="Simon A."/>
            <person name="Yun M.H."/>
        </authorList>
    </citation>
    <scope>NUCLEOTIDE SEQUENCE</scope>
    <source>
        <strain evidence="2">20211129_DDA</strain>
        <tissue evidence="2">Liver</tissue>
    </source>
</reference>
<evidence type="ECO:0000313" key="2">
    <source>
        <dbReference type="EMBL" id="KAJ1136524.1"/>
    </source>
</evidence>
<feature type="compositionally biased region" description="Basic and acidic residues" evidence="1">
    <location>
        <begin position="71"/>
        <end position="84"/>
    </location>
</feature>
<evidence type="ECO:0000313" key="3">
    <source>
        <dbReference type="Proteomes" id="UP001066276"/>
    </source>
</evidence>
<dbReference type="Proteomes" id="UP001066276">
    <property type="component" value="Chromosome 6"/>
</dbReference>
<sequence>MILSARVRIMCQNCEYCIPSKYFIPKRSASSTYCPPCLKVTGTLDLHTQLGQRGKYPRGTVKNIACIRQHANNDKKSEEGRRDAGGLAEESEEGGRDADGREEESEEEGEDTDRRAKKSAHPSQEEDNPIGRSQRKEKKQLATS</sequence>
<gene>
    <name evidence="2" type="ORF">NDU88_002939</name>
</gene>
<accession>A0AAV7QAB8</accession>
<feature type="region of interest" description="Disordered" evidence="1">
    <location>
        <begin position="68"/>
        <end position="144"/>
    </location>
</feature>
<evidence type="ECO:0000256" key="1">
    <source>
        <dbReference type="SAM" id="MobiDB-lite"/>
    </source>
</evidence>
<dbReference type="AlphaFoldDB" id="A0AAV7QAB8"/>